<proteinExistence type="predicted"/>
<dbReference type="InterPro" id="IPR009387">
    <property type="entry name" value="HigB-2"/>
</dbReference>
<comment type="caution">
    <text evidence="1">The sequence shown here is derived from an EMBL/GenBank/DDBJ whole genome shotgun (WGS) entry which is preliminary data.</text>
</comment>
<evidence type="ECO:0008006" key="3">
    <source>
        <dbReference type="Google" id="ProtNLM"/>
    </source>
</evidence>
<dbReference type="STRING" id="1423792.FD09_GL001116"/>
<evidence type="ECO:0000313" key="2">
    <source>
        <dbReference type="Proteomes" id="UP000051330"/>
    </source>
</evidence>
<dbReference type="AlphaFoldDB" id="A0A0R1MLR8"/>
<reference evidence="1 2" key="1">
    <citation type="journal article" date="2015" name="Genome Announc.">
        <title>Expanding the biotechnology potential of lactobacilli through comparative genomics of 213 strains and associated genera.</title>
        <authorList>
            <person name="Sun Z."/>
            <person name="Harris H.M."/>
            <person name="McCann A."/>
            <person name="Guo C."/>
            <person name="Argimon S."/>
            <person name="Zhang W."/>
            <person name="Yang X."/>
            <person name="Jeffery I.B."/>
            <person name="Cooney J.C."/>
            <person name="Kagawa T.F."/>
            <person name="Liu W."/>
            <person name="Song Y."/>
            <person name="Salvetti E."/>
            <person name="Wrobel A."/>
            <person name="Rasinkangas P."/>
            <person name="Parkhill J."/>
            <person name="Rea M.C."/>
            <person name="O'Sullivan O."/>
            <person name="Ritari J."/>
            <person name="Douillard F.P."/>
            <person name="Paul Ross R."/>
            <person name="Yang R."/>
            <person name="Briner A.E."/>
            <person name="Felis G.E."/>
            <person name="de Vos W.M."/>
            <person name="Barrangou R."/>
            <person name="Klaenhammer T.R."/>
            <person name="Caufield P.W."/>
            <person name="Cui Y."/>
            <person name="Zhang H."/>
            <person name="O'Toole P.W."/>
        </authorList>
    </citation>
    <scope>NUCLEOTIDE SEQUENCE [LARGE SCALE GENOMIC DNA]</scope>
    <source>
        <strain evidence="1 2">DSM 12744</strain>
    </source>
</reference>
<dbReference type="PATRIC" id="fig|1423792.3.peg.1136"/>
<name>A0A0R1MLR8_9LACO</name>
<protein>
    <recommendedName>
        <fullName evidence="3">Addiction module toxin RelE</fullName>
    </recommendedName>
</protein>
<dbReference type="Pfam" id="PF06296">
    <property type="entry name" value="RelE"/>
    <property type="match status" value="1"/>
</dbReference>
<dbReference type="RefSeq" id="WP_083487956.1">
    <property type="nucleotide sequence ID" value="NZ_AZEC01000018.1"/>
</dbReference>
<organism evidence="1 2">
    <name type="scientific">Schleiferilactobacillus perolens DSM 12744</name>
    <dbReference type="NCBI Taxonomy" id="1423792"/>
    <lineage>
        <taxon>Bacteria</taxon>
        <taxon>Bacillati</taxon>
        <taxon>Bacillota</taxon>
        <taxon>Bacilli</taxon>
        <taxon>Lactobacillales</taxon>
        <taxon>Lactobacillaceae</taxon>
        <taxon>Schleiferilactobacillus</taxon>
    </lineage>
</organism>
<dbReference type="Proteomes" id="UP000051330">
    <property type="component" value="Unassembled WGS sequence"/>
</dbReference>
<dbReference type="EMBL" id="AZEC01000018">
    <property type="protein sequence ID" value="KRL08863.1"/>
    <property type="molecule type" value="Genomic_DNA"/>
</dbReference>
<gene>
    <name evidence="1" type="ORF">FD09_GL001116</name>
</gene>
<dbReference type="PIRSF" id="PIRSF039032">
    <property type="entry name" value="HigB-2"/>
    <property type="match status" value="1"/>
</dbReference>
<accession>A0A0R1MLR8</accession>
<sequence length="122" mass="14194">MATRYQFIRSRKFQEHWSNLGLSDDEYKDLTTTLTDYFRNPPANNFGRPFPGNVIEGTGGAVKYRYAIEASNEGKSSSYRVIYLIIAKDAVYFIDVYGKHTQETLSRRDKNAIRKLSRELRQ</sequence>
<evidence type="ECO:0000313" key="1">
    <source>
        <dbReference type="EMBL" id="KRL08863.1"/>
    </source>
</evidence>
<dbReference type="OrthoDB" id="2297419at2"/>
<keyword evidence="2" id="KW-1185">Reference proteome</keyword>